<sequence>RLLQSRLSESCLATPPQVGVPLPVPTTDPKRALESGRLFSEAPVSVASALSELADDHEGADSFGVQIGTAICLSASVLDHSCQPNVHALFPIRQTEFFVSIVRILFVGEIGDADSAGDAISSRLADARHALAGSSGRRQLGRSGDSSGRGATNNGKPFSIRAMTSSKTAMRSGSGLILQHGHAQSPANGRKRKWPETVLAMLATGQKVVDDPIYLCDLGAALCSASEPPNIRAILEEARHSPAANAP</sequence>
<dbReference type="WBParaSite" id="maker-unitig_40584-snap-gene-0.1-mRNA-1">
    <property type="protein sequence ID" value="maker-unitig_40584-snap-gene-0.1-mRNA-1"/>
    <property type="gene ID" value="maker-unitig_40584-snap-gene-0.1"/>
</dbReference>
<dbReference type="Proteomes" id="UP000095280">
    <property type="component" value="Unplaced"/>
</dbReference>
<dbReference type="AlphaFoldDB" id="A0A1I8FM41"/>
<keyword evidence="2" id="KW-1185">Reference proteome</keyword>
<proteinExistence type="predicted"/>
<protein>
    <submittedName>
        <fullName evidence="3">SET domain-containing protein</fullName>
    </submittedName>
</protein>
<evidence type="ECO:0000256" key="1">
    <source>
        <dbReference type="SAM" id="MobiDB-lite"/>
    </source>
</evidence>
<dbReference type="Gene3D" id="2.170.270.10">
    <property type="entry name" value="SET domain"/>
    <property type="match status" value="1"/>
</dbReference>
<name>A0A1I8FM41_9PLAT</name>
<organism evidence="2 3">
    <name type="scientific">Macrostomum lignano</name>
    <dbReference type="NCBI Taxonomy" id="282301"/>
    <lineage>
        <taxon>Eukaryota</taxon>
        <taxon>Metazoa</taxon>
        <taxon>Spiralia</taxon>
        <taxon>Lophotrochozoa</taxon>
        <taxon>Platyhelminthes</taxon>
        <taxon>Rhabditophora</taxon>
        <taxon>Macrostomorpha</taxon>
        <taxon>Macrostomida</taxon>
        <taxon>Macrostomidae</taxon>
        <taxon>Macrostomum</taxon>
    </lineage>
</organism>
<feature type="compositionally biased region" description="Low complexity" evidence="1">
    <location>
        <begin position="133"/>
        <end position="150"/>
    </location>
</feature>
<dbReference type="InterPro" id="IPR046341">
    <property type="entry name" value="SET_dom_sf"/>
</dbReference>
<accession>A0A1I8FM41</accession>
<feature type="region of interest" description="Disordered" evidence="1">
    <location>
        <begin position="133"/>
        <end position="159"/>
    </location>
</feature>
<reference evidence="3" key="1">
    <citation type="submission" date="2016-11" db="UniProtKB">
        <authorList>
            <consortium name="WormBaseParasite"/>
        </authorList>
    </citation>
    <scope>IDENTIFICATION</scope>
</reference>
<evidence type="ECO:0000313" key="2">
    <source>
        <dbReference type="Proteomes" id="UP000095280"/>
    </source>
</evidence>
<evidence type="ECO:0000313" key="3">
    <source>
        <dbReference type="WBParaSite" id="maker-unitig_40584-snap-gene-0.1-mRNA-1"/>
    </source>
</evidence>